<comment type="function">
    <text evidence="11">Catalyzes the attachment of tyrosine to tRNA(Tyr) in a two-step reaction: tyrosine is first activated by ATP to form Tyr-AMP and then transferred to the acceptor end of tRNA(Tyr).</text>
</comment>
<dbReference type="RefSeq" id="WP_067030545.1">
    <property type="nucleotide sequence ID" value="NZ_CP187511.1"/>
</dbReference>
<dbReference type="InterPro" id="IPR024088">
    <property type="entry name" value="Tyr-tRNA-ligase_bac-type"/>
</dbReference>
<dbReference type="InterPro" id="IPR002307">
    <property type="entry name" value="Tyr-tRNA-ligase"/>
</dbReference>
<feature type="binding site" evidence="11">
    <location>
        <position position="181"/>
    </location>
    <ligand>
        <name>L-tyrosine</name>
        <dbReference type="ChEBI" id="CHEBI:58315"/>
    </ligand>
</feature>
<dbReference type="PANTHER" id="PTHR11766:SF0">
    <property type="entry name" value="TYROSINE--TRNA LIGASE, MITOCHONDRIAL"/>
    <property type="match status" value="1"/>
</dbReference>
<evidence type="ECO:0000313" key="17">
    <source>
        <dbReference type="Proteomes" id="UP000092871"/>
    </source>
</evidence>
<evidence type="ECO:0000256" key="7">
    <source>
        <dbReference type="ARBA" id="ARBA00022917"/>
    </source>
</evidence>
<keyword evidence="16" id="KW-1185">Reference proteome</keyword>
<dbReference type="Proteomes" id="UP000092871">
    <property type="component" value="Unassembled WGS sequence"/>
</dbReference>
<feature type="binding site" evidence="11">
    <location>
        <position position="240"/>
    </location>
    <ligand>
        <name>ATP</name>
        <dbReference type="ChEBI" id="CHEBI:30616"/>
    </ligand>
</feature>
<dbReference type="PRINTS" id="PR01040">
    <property type="entry name" value="TRNASYNTHTYR"/>
</dbReference>
<keyword evidence="8 11" id="KW-0030">Aminoacyl-tRNA synthetase</keyword>
<dbReference type="FunFam" id="3.40.50.620:FF:000008">
    <property type="entry name" value="Tyrosine--tRNA ligase"/>
    <property type="match status" value="1"/>
</dbReference>
<dbReference type="AlphaFoldDB" id="A0A1C3JLW5"/>
<dbReference type="NCBIfam" id="TIGR00234">
    <property type="entry name" value="tyrS"/>
    <property type="match status" value="1"/>
</dbReference>
<dbReference type="PROSITE" id="PS00178">
    <property type="entry name" value="AA_TRNA_LIGASE_I"/>
    <property type="match status" value="1"/>
</dbReference>
<dbReference type="Pfam" id="PF22421">
    <property type="entry name" value="SYY_C-terminal"/>
    <property type="match status" value="1"/>
</dbReference>
<comment type="similarity">
    <text evidence="10 11">Belongs to the class-I aminoacyl-tRNA synthetase family. TyrS type 1 subfamily.</text>
</comment>
<evidence type="ECO:0000256" key="11">
    <source>
        <dbReference type="HAMAP-Rule" id="MF_02006"/>
    </source>
</evidence>
<evidence type="ECO:0000256" key="6">
    <source>
        <dbReference type="ARBA" id="ARBA00022884"/>
    </source>
</evidence>
<dbReference type="GO" id="GO:0004831">
    <property type="term" value="F:tyrosine-tRNA ligase activity"/>
    <property type="evidence" value="ECO:0007669"/>
    <property type="project" value="UniProtKB-UniRule"/>
</dbReference>
<keyword evidence="5 11" id="KW-0067">ATP-binding</keyword>
<comment type="subcellular location">
    <subcellularLocation>
        <location evidence="1 11">Cytoplasm</location>
    </subcellularLocation>
</comment>
<evidence type="ECO:0000256" key="9">
    <source>
        <dbReference type="ARBA" id="ARBA00048248"/>
    </source>
</evidence>
<dbReference type="FunFam" id="1.10.240.10:FF:000001">
    <property type="entry name" value="Tyrosine--tRNA ligase"/>
    <property type="match status" value="1"/>
</dbReference>
<evidence type="ECO:0000256" key="5">
    <source>
        <dbReference type="ARBA" id="ARBA00022840"/>
    </source>
</evidence>
<keyword evidence="7 11" id="KW-0648">Protein biosynthesis</keyword>
<dbReference type="PROSITE" id="PS50889">
    <property type="entry name" value="S4"/>
    <property type="match status" value="1"/>
</dbReference>
<keyword evidence="2 11" id="KW-0963">Cytoplasm</keyword>
<evidence type="ECO:0000256" key="1">
    <source>
        <dbReference type="ARBA" id="ARBA00004496"/>
    </source>
</evidence>
<dbReference type="HAMAP" id="MF_02006">
    <property type="entry name" value="Tyr_tRNA_synth_type1"/>
    <property type="match status" value="1"/>
</dbReference>
<dbReference type="PANTHER" id="PTHR11766">
    <property type="entry name" value="TYROSYL-TRNA SYNTHETASE"/>
    <property type="match status" value="1"/>
</dbReference>
<evidence type="ECO:0000259" key="13">
    <source>
        <dbReference type="Pfam" id="PF22421"/>
    </source>
</evidence>
<keyword evidence="6 12" id="KW-0694">RNA-binding</keyword>
<dbReference type="GO" id="GO:0006437">
    <property type="term" value="P:tyrosyl-tRNA aminoacylation"/>
    <property type="evidence" value="ECO:0007669"/>
    <property type="project" value="UniProtKB-UniRule"/>
</dbReference>
<feature type="binding site" evidence="11">
    <location>
        <position position="39"/>
    </location>
    <ligand>
        <name>L-tyrosine</name>
        <dbReference type="ChEBI" id="CHEBI:58315"/>
    </ligand>
</feature>
<feature type="short sequence motif" description="'KMSKS' region" evidence="11">
    <location>
        <begin position="237"/>
        <end position="241"/>
    </location>
</feature>
<dbReference type="InterPro" id="IPR024107">
    <property type="entry name" value="Tyr-tRNA-ligase_bac_1"/>
</dbReference>
<name>A0A1C3JLW5_9GAMM</name>
<dbReference type="Gene3D" id="3.40.50.620">
    <property type="entry name" value="HUPs"/>
    <property type="match status" value="1"/>
</dbReference>
<dbReference type="EMBL" id="FLRB01000012">
    <property type="protein sequence ID" value="SBT21194.1"/>
    <property type="molecule type" value="Genomic_DNA"/>
</dbReference>
<evidence type="ECO:0000256" key="10">
    <source>
        <dbReference type="ARBA" id="ARBA00060965"/>
    </source>
</evidence>
<evidence type="ECO:0000313" key="16">
    <source>
        <dbReference type="Proteomes" id="UP000092840"/>
    </source>
</evidence>
<dbReference type="Gene3D" id="3.10.290.10">
    <property type="entry name" value="RNA-binding S4 domain"/>
    <property type="match status" value="1"/>
</dbReference>
<dbReference type="Proteomes" id="UP000092840">
    <property type="component" value="Unassembled WGS sequence"/>
</dbReference>
<keyword evidence="3 11" id="KW-0436">Ligase</keyword>
<reference evidence="15 16" key="2">
    <citation type="submission" date="2016-06" db="EMBL/GenBank/DDBJ databases">
        <authorList>
            <person name="Rodrigo-Torres L."/>
            <person name="Arahal D.R."/>
        </authorList>
    </citation>
    <scope>NUCLEOTIDE SEQUENCE [LARGE SCALE GENOMIC DNA]</scope>
    <source>
        <strain evidence="15 16">CECT 5116</strain>
    </source>
</reference>
<evidence type="ECO:0000313" key="15">
    <source>
        <dbReference type="EMBL" id="SBT21194.1"/>
    </source>
</evidence>
<dbReference type="SUPFAM" id="SSF52374">
    <property type="entry name" value="Nucleotidylyl transferase"/>
    <property type="match status" value="1"/>
</dbReference>
<dbReference type="GO" id="GO:0005524">
    <property type="term" value="F:ATP binding"/>
    <property type="evidence" value="ECO:0007669"/>
    <property type="project" value="UniProtKB-UniRule"/>
</dbReference>
<reference evidence="14 17" key="1">
    <citation type="submission" date="2016-06" db="EMBL/GenBank/DDBJ databases">
        <authorList>
            <person name="Kjaerup R.B."/>
            <person name="Dalgaard T.S."/>
            <person name="Juul-Madsen H.R."/>
        </authorList>
    </citation>
    <scope>NUCLEOTIDE SEQUENCE [LARGE SCALE GENOMIC DNA]</scope>
    <source>
        <strain evidence="14 17">CECT 5115</strain>
    </source>
</reference>
<dbReference type="GO" id="GO:0003723">
    <property type="term" value="F:RNA binding"/>
    <property type="evidence" value="ECO:0007669"/>
    <property type="project" value="UniProtKB-KW"/>
</dbReference>
<evidence type="ECO:0000256" key="3">
    <source>
        <dbReference type="ARBA" id="ARBA00022598"/>
    </source>
</evidence>
<evidence type="ECO:0000313" key="14">
    <source>
        <dbReference type="EMBL" id="SBT16146.1"/>
    </source>
</evidence>
<feature type="short sequence motif" description="'HIGH' region" evidence="11">
    <location>
        <begin position="44"/>
        <end position="53"/>
    </location>
</feature>
<dbReference type="EMBL" id="FLRA01000002">
    <property type="protein sequence ID" value="SBT16146.1"/>
    <property type="molecule type" value="Genomic_DNA"/>
</dbReference>
<dbReference type="InterPro" id="IPR002305">
    <property type="entry name" value="aa-tRNA-synth_Ic"/>
</dbReference>
<evidence type="ECO:0000256" key="2">
    <source>
        <dbReference type="ARBA" id="ARBA00022490"/>
    </source>
</evidence>
<dbReference type="InterPro" id="IPR054608">
    <property type="entry name" value="SYY-like_C"/>
</dbReference>
<keyword evidence="4 11" id="KW-0547">Nucleotide-binding</keyword>
<sequence>MTQQNLDLLADLQARGLIAQMTAEEELRAHLSSGRRTLYCGFDPTADSLHLGHLVPLLVLKRCQDAGHNPIALVGGATGMIGDPSFKAAERSLNTSDIVASWADKIKGQVSQFVAFEGVDNPARVVNNLDWTGNMNVIDFLREIGKHFSVNAMINKESVQQRLNREGAGISFTEFSYALLQGMDFAELNRLYDCTLQVGGSDQWGNIVGGIDLSRRQNQSQTFGLTVPLVTKSDGTKFGKTESGAVWLDPKKTSQYSFYQFWLGTADADVYKFLKYFTFMSIEDIDAIEKADQENGGKPQAQAVLAREATRLVHGEEGLAAAERITQALFSGETDKLSEQDLEQIQLDGLPSSSLEGINLAETPMTSLLADAGLAASGKQVKDALQRNSVFVNGVAKGMDDNMSAADIFTAQNGYYGKYFLVKLGKKKHHLFAL</sequence>
<organism evidence="14 17">
    <name type="scientific">Marinomonas gallaica</name>
    <dbReference type="NCBI Taxonomy" id="1806667"/>
    <lineage>
        <taxon>Bacteria</taxon>
        <taxon>Pseudomonadati</taxon>
        <taxon>Pseudomonadota</taxon>
        <taxon>Gammaproteobacteria</taxon>
        <taxon>Oceanospirillales</taxon>
        <taxon>Oceanospirillaceae</taxon>
        <taxon>Marinomonas</taxon>
    </lineage>
</organism>
<dbReference type="Pfam" id="PF00579">
    <property type="entry name" value="tRNA-synt_1b"/>
    <property type="match status" value="1"/>
</dbReference>
<dbReference type="EC" id="6.1.1.1" evidence="11"/>
<feature type="domain" description="Tyrosine--tRNA ligase SYY-like C-terminal" evidence="13">
    <location>
        <begin position="342"/>
        <end position="431"/>
    </location>
</feature>
<protein>
    <recommendedName>
        <fullName evidence="11">Tyrosine--tRNA ligase</fullName>
        <ecNumber evidence="11">6.1.1.1</ecNumber>
    </recommendedName>
    <alternativeName>
        <fullName evidence="11">Tyrosyl-tRNA synthetase</fullName>
        <shortName evidence="11">TyrRS</shortName>
    </alternativeName>
</protein>
<dbReference type="GO" id="GO:0005829">
    <property type="term" value="C:cytosol"/>
    <property type="evidence" value="ECO:0007669"/>
    <property type="project" value="TreeGrafter"/>
</dbReference>
<evidence type="ECO:0000256" key="12">
    <source>
        <dbReference type="PROSITE-ProRule" id="PRU00182"/>
    </source>
</evidence>
<dbReference type="OrthoDB" id="9804243at2"/>
<comment type="catalytic activity">
    <reaction evidence="9 11">
        <text>tRNA(Tyr) + L-tyrosine + ATP = L-tyrosyl-tRNA(Tyr) + AMP + diphosphate + H(+)</text>
        <dbReference type="Rhea" id="RHEA:10220"/>
        <dbReference type="Rhea" id="RHEA-COMP:9706"/>
        <dbReference type="Rhea" id="RHEA-COMP:9707"/>
        <dbReference type="ChEBI" id="CHEBI:15378"/>
        <dbReference type="ChEBI" id="CHEBI:30616"/>
        <dbReference type="ChEBI" id="CHEBI:33019"/>
        <dbReference type="ChEBI" id="CHEBI:58315"/>
        <dbReference type="ChEBI" id="CHEBI:78442"/>
        <dbReference type="ChEBI" id="CHEBI:78536"/>
        <dbReference type="ChEBI" id="CHEBI:456215"/>
        <dbReference type="EC" id="6.1.1.1"/>
    </reaction>
</comment>
<dbReference type="InterPro" id="IPR001412">
    <property type="entry name" value="aa-tRNA-synth_I_CS"/>
</dbReference>
<dbReference type="Gene3D" id="1.10.240.10">
    <property type="entry name" value="Tyrosyl-Transfer RNA Synthetase"/>
    <property type="match status" value="1"/>
</dbReference>
<dbReference type="GO" id="GO:0042803">
    <property type="term" value="F:protein homodimerization activity"/>
    <property type="evidence" value="ECO:0007669"/>
    <property type="project" value="UniProtKB-ARBA"/>
</dbReference>
<dbReference type="SUPFAM" id="SSF55174">
    <property type="entry name" value="Alpha-L RNA-binding motif"/>
    <property type="match status" value="1"/>
</dbReference>
<feature type="binding site" evidence="11">
    <location>
        <position position="177"/>
    </location>
    <ligand>
        <name>L-tyrosine</name>
        <dbReference type="ChEBI" id="CHEBI:58315"/>
    </ligand>
</feature>
<evidence type="ECO:0000256" key="4">
    <source>
        <dbReference type="ARBA" id="ARBA00022741"/>
    </source>
</evidence>
<evidence type="ECO:0000256" key="8">
    <source>
        <dbReference type="ARBA" id="ARBA00023146"/>
    </source>
</evidence>
<gene>
    <name evidence="11 14" type="primary">tyrS</name>
    <name evidence="14" type="ORF">MGA5115_00220</name>
    <name evidence="15" type="ORF">MGA5116_01781</name>
</gene>
<comment type="subunit">
    <text evidence="11">Homodimer.</text>
</comment>
<proteinExistence type="inferred from homology"/>
<accession>A0A1C3JLW5</accession>
<dbReference type="CDD" id="cd00805">
    <property type="entry name" value="TyrRS_core"/>
    <property type="match status" value="1"/>
</dbReference>
<dbReference type="InterPro" id="IPR014729">
    <property type="entry name" value="Rossmann-like_a/b/a_fold"/>
</dbReference>
<dbReference type="InterPro" id="IPR036986">
    <property type="entry name" value="S4_RNA-bd_sf"/>
</dbReference>